<keyword evidence="1" id="KW-0472">Membrane</keyword>
<feature type="transmembrane region" description="Helical" evidence="1">
    <location>
        <begin position="112"/>
        <end position="133"/>
    </location>
</feature>
<reference evidence="2 3" key="1">
    <citation type="submission" date="2023-01" db="EMBL/GenBank/DDBJ databases">
        <title>Cultivation and genomic characterization of new, ubiquitous marine nitrite-oxidizing bacteria from the Nitrospirales.</title>
        <authorList>
            <person name="Mueller A.J."/>
            <person name="Daebeler A."/>
            <person name="Herbold C.W."/>
            <person name="Kirkegaard R.H."/>
            <person name="Daims H."/>
        </authorList>
    </citation>
    <scope>NUCLEOTIDE SEQUENCE [LARGE SCALE GENOMIC DNA]</scope>
    <source>
        <strain evidence="2 3">DK</strain>
    </source>
</reference>
<evidence type="ECO:0000313" key="3">
    <source>
        <dbReference type="Proteomes" id="UP001302494"/>
    </source>
</evidence>
<feature type="transmembrane region" description="Helical" evidence="1">
    <location>
        <begin position="6"/>
        <end position="22"/>
    </location>
</feature>
<evidence type="ECO:0000313" key="2">
    <source>
        <dbReference type="EMBL" id="WNM62643.1"/>
    </source>
</evidence>
<dbReference type="KEGG" id="nneo:PQG83_02535"/>
<gene>
    <name evidence="2" type="ORF">PQG83_02535</name>
</gene>
<dbReference type="RefSeq" id="WP_312746431.1">
    <property type="nucleotide sequence ID" value="NZ_CP116968.1"/>
</dbReference>
<feature type="transmembrane region" description="Helical" evidence="1">
    <location>
        <begin position="43"/>
        <end position="65"/>
    </location>
</feature>
<evidence type="ECO:0000256" key="1">
    <source>
        <dbReference type="SAM" id="Phobius"/>
    </source>
</evidence>
<keyword evidence="3" id="KW-1185">Reference proteome</keyword>
<keyword evidence="1" id="KW-1133">Transmembrane helix</keyword>
<keyword evidence="1" id="KW-0812">Transmembrane</keyword>
<dbReference type="Proteomes" id="UP001302494">
    <property type="component" value="Chromosome"/>
</dbReference>
<dbReference type="AlphaFoldDB" id="A0AA96GNW4"/>
<dbReference type="EMBL" id="CP116968">
    <property type="protein sequence ID" value="WNM62643.1"/>
    <property type="molecule type" value="Genomic_DNA"/>
</dbReference>
<name>A0AA96GNW4_9BACT</name>
<organism evidence="2 3">
    <name type="scientific">Candidatus Nitrospira neomarina</name>
    <dbReference type="NCBI Taxonomy" id="3020899"/>
    <lineage>
        <taxon>Bacteria</taxon>
        <taxon>Pseudomonadati</taxon>
        <taxon>Nitrospirota</taxon>
        <taxon>Nitrospiria</taxon>
        <taxon>Nitrospirales</taxon>
        <taxon>Nitrospiraceae</taxon>
        <taxon>Nitrospira</taxon>
    </lineage>
</organism>
<protein>
    <submittedName>
        <fullName evidence="2">YeeE/YedE thiosulfate transporter family protein</fullName>
    </submittedName>
</protein>
<dbReference type="InterPro" id="IPR007272">
    <property type="entry name" value="Sulf_transp_TsuA/YedE"/>
</dbReference>
<proteinExistence type="predicted"/>
<sequence>MFDPPDRLLLGLVTGILFGFLLQKGRVAKYPIILGQLLLKDWTVLKIMLTAIAVGAIGVYGLVAVELASLHIKPTLWEGVLVGGVLFGIGIAIFGYCPGTGVAACGEGRKDAMVGVVGMLAGAWAYVWMYPLLVPLIGDDGDSGENHPS</sequence>
<accession>A0AA96GNW4</accession>
<feature type="transmembrane region" description="Helical" evidence="1">
    <location>
        <begin position="85"/>
        <end position="105"/>
    </location>
</feature>
<dbReference type="Pfam" id="PF04143">
    <property type="entry name" value="Sulf_transp"/>
    <property type="match status" value="1"/>
</dbReference>